<dbReference type="PROSITE" id="PS50111">
    <property type="entry name" value="CHEMOTAXIS_TRANSDUC_2"/>
    <property type="match status" value="1"/>
</dbReference>
<evidence type="ECO:0000256" key="7">
    <source>
        <dbReference type="SAM" id="Phobius"/>
    </source>
</evidence>
<dbReference type="Pfam" id="PF00015">
    <property type="entry name" value="MCPsignal"/>
    <property type="match status" value="1"/>
</dbReference>
<reference evidence="10 11" key="1">
    <citation type="journal article" date="2016" name="Genome Announc.">
        <title>Draft Genome Sequence of Paenibacillus amylolyticus Heshi-A3, Isolated from Fermented Rice Bran in a Japanese Fermented Seafood Dish.</title>
        <authorList>
            <person name="Akuzawa S."/>
            <person name="Nagaoka J."/>
            <person name="Kanekatsu M."/>
            <person name="Kubota E."/>
            <person name="Ohtake R."/>
            <person name="Suzuki T."/>
            <person name="Kanesaki Y."/>
        </authorList>
    </citation>
    <scope>NUCLEOTIDE SEQUENCE [LARGE SCALE GENOMIC DNA]</scope>
    <source>
        <strain evidence="10 11">Heshi-A3</strain>
    </source>
</reference>
<evidence type="ECO:0000259" key="8">
    <source>
        <dbReference type="PROSITE" id="PS50111"/>
    </source>
</evidence>
<dbReference type="Pfam" id="PF00672">
    <property type="entry name" value="HAMP"/>
    <property type="match status" value="1"/>
</dbReference>
<dbReference type="Gene3D" id="6.10.340.10">
    <property type="match status" value="1"/>
</dbReference>
<dbReference type="PANTHER" id="PTHR32089">
    <property type="entry name" value="METHYL-ACCEPTING CHEMOTAXIS PROTEIN MCPB"/>
    <property type="match status" value="1"/>
</dbReference>
<organism evidence="10 11">
    <name type="scientific">Paenibacillus amylolyticus</name>
    <dbReference type="NCBI Taxonomy" id="1451"/>
    <lineage>
        <taxon>Bacteria</taxon>
        <taxon>Bacillati</taxon>
        <taxon>Bacillota</taxon>
        <taxon>Bacilli</taxon>
        <taxon>Bacillales</taxon>
        <taxon>Paenibacillaceae</taxon>
        <taxon>Paenibacillus</taxon>
    </lineage>
</organism>
<dbReference type="InterPro" id="IPR004089">
    <property type="entry name" value="MCPsignal_dom"/>
</dbReference>
<dbReference type="PANTHER" id="PTHR32089:SF112">
    <property type="entry name" value="LYSOZYME-LIKE PROTEIN-RELATED"/>
    <property type="match status" value="1"/>
</dbReference>
<feature type="domain" description="HAMP" evidence="9">
    <location>
        <begin position="67"/>
        <end position="120"/>
    </location>
</feature>
<reference evidence="11" key="2">
    <citation type="submission" date="2016-01" db="EMBL/GenBank/DDBJ databases">
        <title>Draft Genome Sequence of Paenibacillus amylolyticus Heshi-A3 that Was Isolated from Fermented Rice Bran with Aging Salted Mackerel, Which Was Named Heshiko as Traditional Fermented Seafood in Japan.</title>
        <authorList>
            <person name="Akuzawa S."/>
            <person name="Nakagawa J."/>
            <person name="Kanekatsu T."/>
            <person name="Kubota E."/>
            <person name="Ohtake R."/>
            <person name="Suzuki T."/>
            <person name="Kanesaki Y."/>
        </authorList>
    </citation>
    <scope>NUCLEOTIDE SEQUENCE [LARGE SCALE GENOMIC DNA]</scope>
    <source>
        <strain evidence="11">Heshi-A3</strain>
    </source>
</reference>
<evidence type="ECO:0000313" key="11">
    <source>
        <dbReference type="Proteomes" id="UP000069697"/>
    </source>
</evidence>
<dbReference type="PROSITE" id="PS50885">
    <property type="entry name" value="HAMP"/>
    <property type="match status" value="1"/>
</dbReference>
<dbReference type="AlphaFoldDB" id="A0A100VHW3"/>
<dbReference type="SMART" id="SM00304">
    <property type="entry name" value="HAMP"/>
    <property type="match status" value="1"/>
</dbReference>
<evidence type="ECO:0000256" key="4">
    <source>
        <dbReference type="ARBA" id="ARBA00023224"/>
    </source>
</evidence>
<evidence type="ECO:0000259" key="9">
    <source>
        <dbReference type="PROSITE" id="PS50885"/>
    </source>
</evidence>
<dbReference type="CDD" id="cd06225">
    <property type="entry name" value="HAMP"/>
    <property type="match status" value="1"/>
</dbReference>
<feature type="transmembrane region" description="Helical" evidence="7">
    <location>
        <begin position="12"/>
        <end position="32"/>
    </location>
</feature>
<sequence>MNMKWTLGAKTVAGLVLISIITYGTSGFFIFFLQDWLSFNMPSWLYISIILVMGVCWNGILGWFASRWLTRPIVQLSRAAQQVSSGDLTTEIPQRRAQDELTVLYDAFRVMVSNLRSIVNDIADSTRTTSQNAQSLSEAITQAAEQIEMMSEAVDHIAVGVEEQKVTSHQSLITADEMLNDFQRMHSQSMGMTEMSGQMERSVDHTKQTFSSLMKGMDELAESHNRSRDIMLLLEKEASDIEVITQSVKNIAEETGLLALNASIEAARAGEEGSGFAVVAQQIRKLADESKESVHRINELISRVQQRIRETAQLSHEQHGLVVNESERTISVDQTLHELTGTVEVFMKGAHDIGSKIAEQTGRVEQTHGHVKKIQGKAGSFSDEARRIMDAAHEETAIMEEISSSAEELRQLTDRLMDKTKAFRMQP</sequence>
<accession>A0A100VHW3</accession>
<dbReference type="SMART" id="SM00283">
    <property type="entry name" value="MA"/>
    <property type="match status" value="1"/>
</dbReference>
<evidence type="ECO:0000256" key="2">
    <source>
        <dbReference type="ARBA" id="ARBA00022475"/>
    </source>
</evidence>
<keyword evidence="7" id="KW-1133">Transmembrane helix</keyword>
<dbReference type="EMBL" id="BCNV01000001">
    <property type="protein sequence ID" value="GAS79974.1"/>
    <property type="molecule type" value="Genomic_DNA"/>
</dbReference>
<dbReference type="GO" id="GO:0005886">
    <property type="term" value="C:plasma membrane"/>
    <property type="evidence" value="ECO:0007669"/>
    <property type="project" value="UniProtKB-SubCell"/>
</dbReference>
<comment type="subcellular location">
    <subcellularLocation>
        <location evidence="1">Cell membrane</location>
    </subcellularLocation>
</comment>
<protein>
    <submittedName>
        <fullName evidence="10">Methyl-accepting chemotaxis protein</fullName>
    </submittedName>
</protein>
<dbReference type="GO" id="GO:0007165">
    <property type="term" value="P:signal transduction"/>
    <property type="evidence" value="ECO:0007669"/>
    <property type="project" value="UniProtKB-KW"/>
</dbReference>
<keyword evidence="7" id="KW-0812">Transmembrane</keyword>
<evidence type="ECO:0000256" key="5">
    <source>
        <dbReference type="ARBA" id="ARBA00029447"/>
    </source>
</evidence>
<dbReference type="InterPro" id="IPR003660">
    <property type="entry name" value="HAMP_dom"/>
</dbReference>
<dbReference type="Gene3D" id="1.10.287.950">
    <property type="entry name" value="Methyl-accepting chemotaxis protein"/>
    <property type="match status" value="1"/>
</dbReference>
<dbReference type="Proteomes" id="UP000069697">
    <property type="component" value="Unassembled WGS sequence"/>
</dbReference>
<name>A0A100VHW3_PAEAM</name>
<proteinExistence type="inferred from homology"/>
<dbReference type="SUPFAM" id="SSF58104">
    <property type="entry name" value="Methyl-accepting chemotaxis protein (MCP) signaling domain"/>
    <property type="match status" value="1"/>
</dbReference>
<keyword evidence="3 7" id="KW-0472">Membrane</keyword>
<comment type="caution">
    <text evidence="10">The sequence shown here is derived from an EMBL/GenBank/DDBJ whole genome shotgun (WGS) entry which is preliminary data.</text>
</comment>
<keyword evidence="4 6" id="KW-0807">Transducer</keyword>
<evidence type="ECO:0000256" key="1">
    <source>
        <dbReference type="ARBA" id="ARBA00004236"/>
    </source>
</evidence>
<evidence type="ECO:0000256" key="3">
    <source>
        <dbReference type="ARBA" id="ARBA00023136"/>
    </source>
</evidence>
<feature type="domain" description="Methyl-accepting transducer" evidence="8">
    <location>
        <begin position="139"/>
        <end position="375"/>
    </location>
</feature>
<feature type="transmembrane region" description="Helical" evidence="7">
    <location>
        <begin position="44"/>
        <end position="65"/>
    </location>
</feature>
<keyword evidence="2" id="KW-1003">Cell membrane</keyword>
<comment type="similarity">
    <text evidence="5">Belongs to the methyl-accepting chemotaxis (MCP) protein family.</text>
</comment>
<gene>
    <name evidence="10" type="ORF">PAHA3_0038</name>
</gene>
<evidence type="ECO:0000313" key="10">
    <source>
        <dbReference type="EMBL" id="GAS79974.1"/>
    </source>
</evidence>
<evidence type="ECO:0000256" key="6">
    <source>
        <dbReference type="PROSITE-ProRule" id="PRU00284"/>
    </source>
</evidence>